<evidence type="ECO:0000313" key="4">
    <source>
        <dbReference type="EMBL" id="AKM33295.1"/>
    </source>
</evidence>
<reference evidence="4" key="1">
    <citation type="submission" date="2016-06" db="EMBL/GenBank/DDBJ databases">
        <title>Complete Genome Sequence of Pandoraea faecigallinarum DSM-23572.</title>
        <authorList>
            <person name="Yong D."/>
            <person name="Ee R."/>
            <person name="Lim Y.-L."/>
            <person name="Yin W.-F."/>
            <person name="Chan K.-G."/>
        </authorList>
    </citation>
    <scope>NUCLEOTIDE SEQUENCE</scope>
    <source>
        <strain evidence="4">DSM 23572</strain>
        <plasmid evidence="4">pPF72-1</plasmid>
    </source>
</reference>
<dbReference type="AlphaFoldDB" id="A0A0H3X081"/>
<dbReference type="OrthoDB" id="288014at2"/>
<dbReference type="PATRIC" id="fig|656179.3.peg.5176"/>
<dbReference type="GO" id="GO:0016151">
    <property type="term" value="F:nickel cation binding"/>
    <property type="evidence" value="ECO:0007669"/>
    <property type="project" value="InterPro"/>
</dbReference>
<evidence type="ECO:0000256" key="3">
    <source>
        <dbReference type="ARBA" id="ARBA00022833"/>
    </source>
</evidence>
<dbReference type="GO" id="GO:0051604">
    <property type="term" value="P:protein maturation"/>
    <property type="evidence" value="ECO:0007669"/>
    <property type="project" value="InterPro"/>
</dbReference>
<protein>
    <submittedName>
        <fullName evidence="4">Hydrogenase nickel incorporation protein HypA</fullName>
    </submittedName>
</protein>
<dbReference type="KEGG" id="pfg:AB870_24150"/>
<sequence length="95" mass="10303">MHETGIVRDLVRKVESAAAQAGAGSVREVQVWLGALSGFSPAHFREHFDEEVRGTSAEHAMLRIVASYDVHDAHAQHVMLQSLELEVPDGGGESK</sequence>
<keyword evidence="1" id="KW-0533">Nickel</keyword>
<dbReference type="Proteomes" id="UP000035651">
    <property type="component" value="Plasmid pPF72-1"/>
</dbReference>
<geneLocation type="plasmid" evidence="4 5">
    <name>pPF72-1</name>
</geneLocation>
<dbReference type="RefSeq" id="WP_047909266.1">
    <property type="nucleotide sequence ID" value="NZ_CP011808.2"/>
</dbReference>
<dbReference type="InterPro" id="IPR000688">
    <property type="entry name" value="HypA/HybF"/>
</dbReference>
<dbReference type="Pfam" id="PF01155">
    <property type="entry name" value="HypA"/>
    <property type="match status" value="1"/>
</dbReference>
<accession>A0A0H3X081</accession>
<name>A0A0H3X081_9BURK</name>
<dbReference type="EMBL" id="CP011808">
    <property type="protein sequence ID" value="AKM33295.1"/>
    <property type="molecule type" value="Genomic_DNA"/>
</dbReference>
<keyword evidence="5" id="KW-1185">Reference proteome</keyword>
<evidence type="ECO:0000256" key="2">
    <source>
        <dbReference type="ARBA" id="ARBA00022723"/>
    </source>
</evidence>
<evidence type="ECO:0000313" key="5">
    <source>
        <dbReference type="Proteomes" id="UP000035651"/>
    </source>
</evidence>
<organism evidence="4 5">
    <name type="scientific">Pandoraea faecigallinarum</name>
    <dbReference type="NCBI Taxonomy" id="656179"/>
    <lineage>
        <taxon>Bacteria</taxon>
        <taxon>Pseudomonadati</taxon>
        <taxon>Pseudomonadota</taxon>
        <taxon>Betaproteobacteria</taxon>
        <taxon>Burkholderiales</taxon>
        <taxon>Burkholderiaceae</taxon>
        <taxon>Pandoraea</taxon>
    </lineage>
</organism>
<gene>
    <name evidence="4" type="ORF">AB870_24150</name>
</gene>
<keyword evidence="2" id="KW-0479">Metal-binding</keyword>
<proteinExistence type="predicted"/>
<keyword evidence="4" id="KW-0614">Plasmid</keyword>
<evidence type="ECO:0000256" key="1">
    <source>
        <dbReference type="ARBA" id="ARBA00022596"/>
    </source>
</evidence>
<keyword evidence="3" id="KW-0862">Zinc</keyword>
<dbReference type="Gene3D" id="3.30.2320.50">
    <property type="match status" value="1"/>
</dbReference>